<name>A0A6N3Z3A0_ALIFS</name>
<feature type="transmembrane region" description="Helical" evidence="1">
    <location>
        <begin position="6"/>
        <end position="26"/>
    </location>
</feature>
<accession>A0A6N3Z3A0</accession>
<dbReference type="AlphaFoldDB" id="A0A6N3Z3A0"/>
<keyword evidence="1" id="KW-1133">Transmembrane helix</keyword>
<organism evidence="2 3">
    <name type="scientific">Aliivibrio fischeri</name>
    <name type="common">Vibrio fischeri</name>
    <dbReference type="NCBI Taxonomy" id="668"/>
    <lineage>
        <taxon>Bacteria</taxon>
        <taxon>Pseudomonadati</taxon>
        <taxon>Pseudomonadota</taxon>
        <taxon>Gammaproteobacteria</taxon>
        <taxon>Vibrionales</taxon>
        <taxon>Vibrionaceae</taxon>
        <taxon>Aliivibrio</taxon>
    </lineage>
</organism>
<proteinExistence type="predicted"/>
<dbReference type="Proteomes" id="UP000435323">
    <property type="component" value="Unassembled WGS sequence"/>
</dbReference>
<gene>
    <name evidence="2" type="ORF">GNP77_14830</name>
</gene>
<sequence length="29" mass="3325">MVVPYFLIFLINPIFKASYLLGGFFLTSI</sequence>
<evidence type="ECO:0000313" key="2">
    <source>
        <dbReference type="EMBL" id="MUK46657.1"/>
    </source>
</evidence>
<protein>
    <submittedName>
        <fullName evidence="2">Uncharacterized protein</fullName>
    </submittedName>
</protein>
<keyword evidence="1" id="KW-0812">Transmembrane</keyword>
<comment type="caution">
    <text evidence="2">The sequence shown here is derived from an EMBL/GenBank/DDBJ whole genome shotgun (WGS) entry which is preliminary data.</text>
</comment>
<evidence type="ECO:0000256" key="1">
    <source>
        <dbReference type="SAM" id="Phobius"/>
    </source>
</evidence>
<reference evidence="2 3" key="1">
    <citation type="submission" date="2019-11" db="EMBL/GenBank/DDBJ databases">
        <title>Using colonization assays and comparative genomics to discover symbiosis behaviors and factors in Vibrio fischeri.</title>
        <authorList>
            <person name="Bongrand C."/>
            <person name="Moriano-Gutierrez S."/>
            <person name="Arevalo P."/>
            <person name="Mcfall-Ngai M."/>
            <person name="Visick K."/>
            <person name="Polz M.F."/>
            <person name="Ruby E.G."/>
        </authorList>
    </citation>
    <scope>NUCLEOTIDE SEQUENCE [LARGE SCALE GENOMIC DNA]</scope>
    <source>
        <strain evidence="3">emors.3.2</strain>
    </source>
</reference>
<evidence type="ECO:0000313" key="3">
    <source>
        <dbReference type="Proteomes" id="UP000435323"/>
    </source>
</evidence>
<keyword evidence="1" id="KW-0472">Membrane</keyword>
<dbReference type="EMBL" id="WOBO01000018">
    <property type="protein sequence ID" value="MUK46657.1"/>
    <property type="molecule type" value="Genomic_DNA"/>
</dbReference>